<reference evidence="1 2" key="1">
    <citation type="submission" date="2023-03" db="EMBL/GenBank/DDBJ databases">
        <title>Genome sequence of Lichtheimia ornata CBS 291.66.</title>
        <authorList>
            <person name="Mohabir J.T."/>
            <person name="Shea T.P."/>
            <person name="Kurbessoian T."/>
            <person name="Berby B."/>
            <person name="Fontaine J."/>
            <person name="Livny J."/>
            <person name="Gnirke A."/>
            <person name="Stajich J.E."/>
            <person name="Cuomo C.A."/>
        </authorList>
    </citation>
    <scope>NUCLEOTIDE SEQUENCE [LARGE SCALE GENOMIC DNA]</scope>
    <source>
        <strain evidence="1">CBS 291.66</strain>
    </source>
</reference>
<dbReference type="GeneID" id="83218799"/>
<comment type="caution">
    <text evidence="1">The sequence shown here is derived from an EMBL/GenBank/DDBJ whole genome shotgun (WGS) entry which is preliminary data.</text>
</comment>
<dbReference type="Gene3D" id="1.10.472.10">
    <property type="entry name" value="Cyclin-like"/>
    <property type="match status" value="1"/>
</dbReference>
<dbReference type="AlphaFoldDB" id="A0AAD7UTS2"/>
<name>A0AAD7UTS2_9FUNG</name>
<dbReference type="InterPro" id="IPR013922">
    <property type="entry name" value="Cyclin_PHO80-like"/>
</dbReference>
<evidence type="ECO:0000313" key="1">
    <source>
        <dbReference type="EMBL" id="KAJ8652936.1"/>
    </source>
</evidence>
<sequence>MVLVSSLRPPQDLPSLCTIVVSTLWVQYYPSSSSTKAVQQQLWDDARRLEFHTYCQSILSYLNISPSVIYTSLKYVQNYLSSLPTSIRTTLAYGSERAIFVIALLLAYKFVEDCGSVDTNYWSQASMIPISALRKMEIDFLCQVDHKLHVDKPAFVGWVTQCNATFEQSLYLCTMSSNNSIYSFQLPDKLYHPPCYDTTTTSPHTTTMMMMMPTMSDSTTTLLHPASTTFVYPPPPSCYYYSWHDHHHHHHHDGSWHNPPQHLLYPDDHISFASSPPDSCNFMGYGTYPEMGPYFALPPMPMQ</sequence>
<dbReference type="GO" id="GO:0016538">
    <property type="term" value="F:cyclin-dependent protein serine/threonine kinase regulator activity"/>
    <property type="evidence" value="ECO:0007669"/>
    <property type="project" value="TreeGrafter"/>
</dbReference>
<dbReference type="GO" id="GO:0000307">
    <property type="term" value="C:cyclin-dependent protein kinase holoenzyme complex"/>
    <property type="evidence" value="ECO:0007669"/>
    <property type="project" value="TreeGrafter"/>
</dbReference>
<proteinExistence type="predicted"/>
<dbReference type="Proteomes" id="UP001234581">
    <property type="component" value="Unassembled WGS sequence"/>
</dbReference>
<evidence type="ECO:0000313" key="2">
    <source>
        <dbReference type="Proteomes" id="UP001234581"/>
    </source>
</evidence>
<gene>
    <name evidence="1" type="ORF">O0I10_011398</name>
</gene>
<dbReference type="PANTHER" id="PTHR15615:SF27">
    <property type="entry name" value="PHO85 CYCLIN CLG1"/>
    <property type="match status" value="1"/>
</dbReference>
<accession>A0AAD7UTS2</accession>
<dbReference type="SUPFAM" id="SSF47954">
    <property type="entry name" value="Cyclin-like"/>
    <property type="match status" value="1"/>
</dbReference>
<dbReference type="Pfam" id="PF08613">
    <property type="entry name" value="Cyclin"/>
    <property type="match status" value="1"/>
</dbReference>
<protein>
    <recommendedName>
        <fullName evidence="3">Cyclin N-terminal domain-containing protein</fullName>
    </recommendedName>
</protein>
<dbReference type="CDD" id="cd20557">
    <property type="entry name" value="CYCLIN_ScPCL1-like"/>
    <property type="match status" value="1"/>
</dbReference>
<keyword evidence="2" id="KW-1185">Reference proteome</keyword>
<evidence type="ECO:0008006" key="3">
    <source>
        <dbReference type="Google" id="ProtNLM"/>
    </source>
</evidence>
<dbReference type="InterPro" id="IPR036915">
    <property type="entry name" value="Cyclin-like_sf"/>
</dbReference>
<dbReference type="GO" id="GO:0005634">
    <property type="term" value="C:nucleus"/>
    <property type="evidence" value="ECO:0007669"/>
    <property type="project" value="TreeGrafter"/>
</dbReference>
<organism evidence="1 2">
    <name type="scientific">Lichtheimia ornata</name>
    <dbReference type="NCBI Taxonomy" id="688661"/>
    <lineage>
        <taxon>Eukaryota</taxon>
        <taxon>Fungi</taxon>
        <taxon>Fungi incertae sedis</taxon>
        <taxon>Mucoromycota</taxon>
        <taxon>Mucoromycotina</taxon>
        <taxon>Mucoromycetes</taxon>
        <taxon>Mucorales</taxon>
        <taxon>Lichtheimiaceae</taxon>
        <taxon>Lichtheimia</taxon>
    </lineage>
</organism>
<dbReference type="PANTHER" id="PTHR15615">
    <property type="match status" value="1"/>
</dbReference>
<dbReference type="RefSeq" id="XP_058337850.1">
    <property type="nucleotide sequence ID" value="XM_058491366.1"/>
</dbReference>
<dbReference type="GO" id="GO:0019901">
    <property type="term" value="F:protein kinase binding"/>
    <property type="evidence" value="ECO:0007669"/>
    <property type="project" value="InterPro"/>
</dbReference>
<dbReference type="EMBL" id="JARTCD010000089">
    <property type="protein sequence ID" value="KAJ8652936.1"/>
    <property type="molecule type" value="Genomic_DNA"/>
</dbReference>